<dbReference type="AlphaFoldDB" id="A0AA41QH84"/>
<dbReference type="Gene3D" id="3.20.20.150">
    <property type="entry name" value="Divalent-metal-dependent TIM barrel enzymes"/>
    <property type="match status" value="1"/>
</dbReference>
<keyword evidence="3" id="KW-0413">Isomerase</keyword>
<evidence type="ECO:0000259" key="2">
    <source>
        <dbReference type="Pfam" id="PF01261"/>
    </source>
</evidence>
<dbReference type="Proteomes" id="UP001165405">
    <property type="component" value="Unassembled WGS sequence"/>
</dbReference>
<dbReference type="InterPro" id="IPR013022">
    <property type="entry name" value="Xyl_isomerase-like_TIM-brl"/>
</dbReference>
<dbReference type="Pfam" id="PF01261">
    <property type="entry name" value="AP_endonuc_2"/>
    <property type="match status" value="1"/>
</dbReference>
<protein>
    <submittedName>
        <fullName evidence="3">Sugar phosphate isomerase/epimerase</fullName>
    </submittedName>
</protein>
<keyword evidence="1" id="KW-0119">Carbohydrate metabolism</keyword>
<evidence type="ECO:0000313" key="3">
    <source>
        <dbReference type="EMBL" id="MCF4123097.1"/>
    </source>
</evidence>
<dbReference type="InterPro" id="IPR050312">
    <property type="entry name" value="IolE/XylAMocC-like"/>
</dbReference>
<dbReference type="SUPFAM" id="SSF51658">
    <property type="entry name" value="Xylose isomerase-like"/>
    <property type="match status" value="1"/>
</dbReference>
<evidence type="ECO:0000256" key="1">
    <source>
        <dbReference type="ARBA" id="ARBA00023277"/>
    </source>
</evidence>
<dbReference type="EMBL" id="JAKGSG010000054">
    <property type="protein sequence ID" value="MCF4123097.1"/>
    <property type="molecule type" value="Genomic_DNA"/>
</dbReference>
<proteinExistence type="predicted"/>
<comment type="caution">
    <text evidence="3">The sequence shown here is derived from an EMBL/GenBank/DDBJ whole genome shotgun (WGS) entry which is preliminary data.</text>
</comment>
<accession>A0AA41QH84</accession>
<sequence length="347" mass="38402">MKLGAYTACLHDKTLDEALEILAGLGLTSAEVNSGGFIGTPHCPVDELLESEEARRDYLAVFDRHGIELTALNCNGNPLHPDLEVRSKHSEDVRRSIRLAALLGVKTVITMSGLPGSEPGTTRPSWNVIPWDSAYKESLDYQWEEVAVPYWKEIQLLAAENDVNVAIEMHPHNLVFNPATLKRLAELTTPEGGRTHVGAEMDPSHLFWQWIDPVAAIEELGELVFFAAAKDTLVHETAQVNGVLDDRFEWIPAEENPLGLGGHYTVTRWPAVPGWSFVAVGRGHAEEFWTRFLTALHKANPGLHVNIEHEDASFGQIEGIEYAAKNLIEAGRRSGVVEAPMEERQRG</sequence>
<name>A0AA41QH84_9MICO</name>
<reference evidence="3" key="1">
    <citation type="submission" date="2022-01" db="EMBL/GenBank/DDBJ databases">
        <title>Antribacter sp. nov., isolated from Guizhou of China.</title>
        <authorList>
            <person name="Chengliang C."/>
            <person name="Ya Z."/>
        </authorList>
    </citation>
    <scope>NUCLEOTIDE SEQUENCE</scope>
    <source>
        <strain evidence="3">KLBMP 9083</strain>
    </source>
</reference>
<dbReference type="RefSeq" id="WP_236090906.1">
    <property type="nucleotide sequence ID" value="NZ_JAKGSG010000054.1"/>
</dbReference>
<organism evidence="3 4">
    <name type="scientific">Antribacter soli</name>
    <dbReference type="NCBI Taxonomy" id="2910976"/>
    <lineage>
        <taxon>Bacteria</taxon>
        <taxon>Bacillati</taxon>
        <taxon>Actinomycetota</taxon>
        <taxon>Actinomycetes</taxon>
        <taxon>Micrococcales</taxon>
        <taxon>Promicromonosporaceae</taxon>
        <taxon>Antribacter</taxon>
    </lineage>
</organism>
<dbReference type="GO" id="GO:0016853">
    <property type="term" value="F:isomerase activity"/>
    <property type="evidence" value="ECO:0007669"/>
    <property type="project" value="UniProtKB-KW"/>
</dbReference>
<evidence type="ECO:0000313" key="4">
    <source>
        <dbReference type="Proteomes" id="UP001165405"/>
    </source>
</evidence>
<dbReference type="PANTHER" id="PTHR12110">
    <property type="entry name" value="HYDROXYPYRUVATE ISOMERASE"/>
    <property type="match status" value="1"/>
</dbReference>
<dbReference type="InterPro" id="IPR036237">
    <property type="entry name" value="Xyl_isomerase-like_sf"/>
</dbReference>
<dbReference type="PANTHER" id="PTHR12110:SF21">
    <property type="entry name" value="XYLOSE ISOMERASE-LIKE TIM BARREL DOMAIN-CONTAINING PROTEIN"/>
    <property type="match status" value="1"/>
</dbReference>
<keyword evidence="4" id="KW-1185">Reference proteome</keyword>
<gene>
    <name evidence="3" type="ORF">L1785_19170</name>
</gene>
<feature type="domain" description="Xylose isomerase-like TIM barrel" evidence="2">
    <location>
        <begin position="51"/>
        <end position="321"/>
    </location>
</feature>